<dbReference type="EMBL" id="MGHH01000003">
    <property type="protein sequence ID" value="OGM65430.1"/>
    <property type="molecule type" value="Genomic_DNA"/>
</dbReference>
<keyword evidence="5 7" id="KW-1133">Transmembrane helix</keyword>
<comment type="subcellular location">
    <subcellularLocation>
        <location evidence="1">Membrane</location>
        <topology evidence="1">Multi-pass membrane protein</topology>
    </subcellularLocation>
</comment>
<keyword evidence="3 9" id="KW-0808">Transferase</keyword>
<dbReference type="InterPro" id="IPR017475">
    <property type="entry name" value="EPS_sugar_tfrase"/>
</dbReference>
<dbReference type="InterPro" id="IPR036291">
    <property type="entry name" value="NAD(P)-bd_dom_sf"/>
</dbReference>
<evidence type="ECO:0000313" key="10">
    <source>
        <dbReference type="Proteomes" id="UP000176725"/>
    </source>
</evidence>
<dbReference type="SUPFAM" id="SSF51735">
    <property type="entry name" value="NAD(P)-binding Rossmann-fold domains"/>
    <property type="match status" value="1"/>
</dbReference>
<dbReference type="NCBIfam" id="TIGR03025">
    <property type="entry name" value="EPS_sugtrans"/>
    <property type="match status" value="1"/>
</dbReference>
<proteinExistence type="inferred from homology"/>
<dbReference type="GO" id="GO:0016780">
    <property type="term" value="F:phosphotransferase activity, for other substituted phosphate groups"/>
    <property type="evidence" value="ECO:0007669"/>
    <property type="project" value="TreeGrafter"/>
</dbReference>
<sequence>MLRKHGQILLSMLYANDLIIVIMSWSLAYYLRFYSGFFSTEYEYITPFVFYLYMVPFIIVIWPVVFSIAKLYLPKRYTSLWEEFFIIFKAHTMALFMLTFVSFFFYQGRIYYSRMAVFIFFVLGLFFLMLSRVIVRKIVRLIRKKGYNLKNVLIVGAGGLGRRVVSKMAENPWSGFNVAGWIDDNKEIGEEIDGKKVLGNVTHIHKCIAERNIDQVFIALPVRAYNRLLYLLKKLEQETVDVRVIPNIYQAVTLNASIEDFDGLPIINLTESPIYGWNQAIKRLFDIVVSLFVIVITAPIMLSVLLLVKLTSSGPVFFKQKRYGIGGKKFNVYKIRSMYTHDKRTADTAQATRNDPRITPIGRFIRRTSIDELPQFFNVLKGNMSVVGPRPHPLHLDDKHKLLLETYMWRYKVKPGITGWAQINGWRGETDTLEKMQRRIEHDIYYIEHWSIWFDFKIMWLTVLKGLINKNAY</sequence>
<comment type="similarity">
    <text evidence="2">Belongs to the bacterial sugar transferase family.</text>
</comment>
<accession>A0A1F8BN97</accession>
<dbReference type="AlphaFoldDB" id="A0A1F8BN97"/>
<dbReference type="Gene3D" id="3.40.50.720">
    <property type="entry name" value="NAD(P)-binding Rossmann-like Domain"/>
    <property type="match status" value="1"/>
</dbReference>
<feature type="transmembrane region" description="Helical" evidence="7">
    <location>
        <begin position="85"/>
        <end position="106"/>
    </location>
</feature>
<evidence type="ECO:0000256" key="4">
    <source>
        <dbReference type="ARBA" id="ARBA00022692"/>
    </source>
</evidence>
<dbReference type="GO" id="GO:0016020">
    <property type="term" value="C:membrane"/>
    <property type="evidence" value="ECO:0007669"/>
    <property type="project" value="UniProtKB-SubCell"/>
</dbReference>
<evidence type="ECO:0000256" key="5">
    <source>
        <dbReference type="ARBA" id="ARBA00022989"/>
    </source>
</evidence>
<feature type="transmembrane region" description="Helical" evidence="7">
    <location>
        <begin position="51"/>
        <end position="73"/>
    </location>
</feature>
<dbReference type="InterPro" id="IPR017473">
    <property type="entry name" value="Undecaprenyl-P_gluc_Ptfrase"/>
</dbReference>
<evidence type="ECO:0000256" key="6">
    <source>
        <dbReference type="ARBA" id="ARBA00023136"/>
    </source>
</evidence>
<dbReference type="PANTHER" id="PTHR30576">
    <property type="entry name" value="COLANIC BIOSYNTHESIS UDP-GLUCOSE LIPID CARRIER TRANSFERASE"/>
    <property type="match status" value="1"/>
</dbReference>
<evidence type="ECO:0000256" key="2">
    <source>
        <dbReference type="ARBA" id="ARBA00006464"/>
    </source>
</evidence>
<reference evidence="9 10" key="1">
    <citation type="journal article" date="2016" name="Nat. Commun.">
        <title>Thousands of microbial genomes shed light on interconnected biogeochemical processes in an aquifer system.</title>
        <authorList>
            <person name="Anantharaman K."/>
            <person name="Brown C.T."/>
            <person name="Hug L.A."/>
            <person name="Sharon I."/>
            <person name="Castelle C.J."/>
            <person name="Probst A.J."/>
            <person name="Thomas B.C."/>
            <person name="Singh A."/>
            <person name="Wilkins M.J."/>
            <person name="Karaoz U."/>
            <person name="Brodie E.L."/>
            <person name="Williams K.H."/>
            <person name="Hubbard S.S."/>
            <person name="Banfield J.F."/>
        </authorList>
    </citation>
    <scope>NUCLEOTIDE SEQUENCE [LARGE SCALE GENOMIC DNA]</scope>
</reference>
<evidence type="ECO:0000256" key="1">
    <source>
        <dbReference type="ARBA" id="ARBA00004141"/>
    </source>
</evidence>
<dbReference type="STRING" id="1802521.A2893_01600"/>
<organism evidence="9 10">
    <name type="scientific">Candidatus Woesebacteria bacterium RIFCSPLOWO2_01_FULL_39_25</name>
    <dbReference type="NCBI Taxonomy" id="1802521"/>
    <lineage>
        <taxon>Bacteria</taxon>
        <taxon>Candidatus Woeseibacteriota</taxon>
    </lineage>
</organism>
<dbReference type="Pfam" id="PF13727">
    <property type="entry name" value="CoA_binding_3"/>
    <property type="match status" value="1"/>
</dbReference>
<name>A0A1F8BN97_9BACT</name>
<dbReference type="PANTHER" id="PTHR30576:SF0">
    <property type="entry name" value="UNDECAPRENYL-PHOSPHATE N-ACETYLGALACTOSAMINYL 1-PHOSPHATE TRANSFERASE-RELATED"/>
    <property type="match status" value="1"/>
</dbReference>
<protein>
    <submittedName>
        <fullName evidence="9">Undecaprenyl-phosphate glucose phosphotransferase</fullName>
    </submittedName>
</protein>
<keyword evidence="6 7" id="KW-0472">Membrane</keyword>
<feature type="transmembrane region" description="Helical" evidence="7">
    <location>
        <begin position="112"/>
        <end position="135"/>
    </location>
</feature>
<evidence type="ECO:0000256" key="3">
    <source>
        <dbReference type="ARBA" id="ARBA00022679"/>
    </source>
</evidence>
<evidence type="ECO:0000256" key="7">
    <source>
        <dbReference type="SAM" id="Phobius"/>
    </source>
</evidence>
<keyword evidence="4 7" id="KW-0812">Transmembrane</keyword>
<dbReference type="InterPro" id="IPR003362">
    <property type="entry name" value="Bact_transf"/>
</dbReference>
<feature type="transmembrane region" description="Helical" evidence="7">
    <location>
        <begin position="12"/>
        <end position="31"/>
    </location>
</feature>
<gene>
    <name evidence="9" type="ORF">A2893_01600</name>
</gene>
<feature type="transmembrane region" description="Helical" evidence="7">
    <location>
        <begin position="284"/>
        <end position="308"/>
    </location>
</feature>
<dbReference type="NCBIfam" id="TIGR03023">
    <property type="entry name" value="WcaJ_sugtrans"/>
    <property type="match status" value="1"/>
</dbReference>
<feature type="domain" description="Bacterial sugar transferase" evidence="8">
    <location>
        <begin position="282"/>
        <end position="465"/>
    </location>
</feature>
<comment type="caution">
    <text evidence="9">The sequence shown here is derived from an EMBL/GenBank/DDBJ whole genome shotgun (WGS) entry which is preliminary data.</text>
</comment>
<dbReference type="Proteomes" id="UP000176725">
    <property type="component" value="Unassembled WGS sequence"/>
</dbReference>
<dbReference type="Pfam" id="PF02397">
    <property type="entry name" value="Bac_transf"/>
    <property type="match status" value="1"/>
</dbReference>
<evidence type="ECO:0000259" key="8">
    <source>
        <dbReference type="Pfam" id="PF02397"/>
    </source>
</evidence>
<evidence type="ECO:0000313" key="9">
    <source>
        <dbReference type="EMBL" id="OGM65430.1"/>
    </source>
</evidence>